<sequence length="822" mass="90288">MVEGATSIEQLSAETRARLRSTQILTSLPQVVSELLQNSLDAGARQIAIGVNCDEWSCWVTDDGSGIGKDGLAALGKGSEHGRYNTSKVYSMDSLGDVSTFGFRGEALASAADLACLEISSRTAKSKQSWSIILKVLYLLRLHSTEACPHCTIIEGGDTLYSGPSVRWRRESPGTTVYLQDVFYSLPIRRLSHPSPSKTVEMIRNEIECYALVFPQVSFSLQRAAVGRDGNVEKVTAIPKTSSSLTAFKHIFGRALVEHVDEINSQSGELRLEGFISLNGALCKAYQFIYINHHPISFCDIHRTVDSRFASSTFGKHAFDEEGETDSRPHARRSPRKGEKKPVYVLNLIIPTRLIDNCMEPAKSSVGLENKNAVISFLSSEIQSFLVRNGFATHHLTTSNSVNLGGTPRKRRRIATDEDETPTPTIEPAYNMTVAPKSHPVYILPGEDSAQGDTITWTDQNTGEVFVIDSRTGNSVSQAEASKARQPEEPGGRRTLTASLSSTLDTANVPQWIQKALMANDVYSLPDRRIPTCAHAVKPATGSQAPGHWGPQSLDHSRGPHLSTVDAELTSLQFRKEDLPQARVISQVDRKFVACIMPAVRGKPEMPSVGNSTPDESPEQALILVDQHAADERIRVEKFLKELCLHYLGADAGGVKLRVLSPTVLVLLTHHEAKRLASNESVQEEFRRWGFEFSRLVGLLSGHDPEAGADAATESGYTQVEVQSIPDMVADKLLQGHELRDLIKAFLAQLNGESSRGTPNDVQDSSQGDHAWLKALRWCPRELVELVNSKACRGKFGYLISTGLTIDSEFARARCRNRCNHV</sequence>
<proteinExistence type="predicted"/>
<comment type="caution">
    <text evidence="1">The sequence shown here is derived from an EMBL/GenBank/DDBJ whole genome shotgun (WGS) entry which is preliminary data.</text>
</comment>
<evidence type="ECO:0000313" key="2">
    <source>
        <dbReference type="Proteomes" id="UP000824881"/>
    </source>
</evidence>
<dbReference type="Proteomes" id="UP000824881">
    <property type="component" value="Unassembled WGS sequence"/>
</dbReference>
<accession>A0ACB7ILP2</accession>
<dbReference type="EMBL" id="WQMT02000009">
    <property type="protein sequence ID" value="KAG9218816.1"/>
    <property type="molecule type" value="Genomic_DNA"/>
</dbReference>
<name>A0ACB7ILP2_PLECO</name>
<gene>
    <name evidence="1" type="ORF">CCMSSC00406_0001070</name>
</gene>
<keyword evidence="2" id="KW-1185">Reference proteome</keyword>
<evidence type="ECO:0000313" key="1">
    <source>
        <dbReference type="EMBL" id="KAG9218816.1"/>
    </source>
</evidence>
<organism evidence="1 2">
    <name type="scientific">Pleurotus cornucopiae</name>
    <name type="common">Cornucopia mushroom</name>
    <dbReference type="NCBI Taxonomy" id="5321"/>
    <lineage>
        <taxon>Eukaryota</taxon>
        <taxon>Fungi</taxon>
        <taxon>Dikarya</taxon>
        <taxon>Basidiomycota</taxon>
        <taxon>Agaricomycotina</taxon>
        <taxon>Agaricomycetes</taxon>
        <taxon>Agaricomycetidae</taxon>
        <taxon>Agaricales</taxon>
        <taxon>Pleurotineae</taxon>
        <taxon>Pleurotaceae</taxon>
        <taxon>Pleurotus</taxon>
    </lineage>
</organism>
<reference evidence="1 2" key="1">
    <citation type="journal article" date="2021" name="Appl. Environ. Microbiol.">
        <title>Genetic linkage and physical mapping for an oyster mushroom Pleurotus cornucopiae and QTL analysis for the trait cap color.</title>
        <authorList>
            <person name="Zhang Y."/>
            <person name="Gao W."/>
            <person name="Sonnenberg A."/>
            <person name="Chen Q."/>
            <person name="Zhang J."/>
            <person name="Huang C."/>
        </authorList>
    </citation>
    <scope>NUCLEOTIDE SEQUENCE [LARGE SCALE GENOMIC DNA]</scope>
    <source>
        <strain evidence="1">CCMSSC00406</strain>
    </source>
</reference>
<protein>
    <submittedName>
        <fullName evidence="1">Uncharacterized protein</fullName>
    </submittedName>
</protein>